<accession>K1SS08</accession>
<comment type="caution">
    <text evidence="5">The sequence shown here is derived from an EMBL/GenBank/DDBJ whole genome shotgun (WGS) entry which is preliminary data.</text>
</comment>
<dbReference type="InterPro" id="IPR028082">
    <property type="entry name" value="Peripla_BP_I"/>
</dbReference>
<sequence length="162" mass="18741">MATIKEVAELANVSVPTVYKVFDENYTTTDEIRKRVLKASKELDYRPRKNRKTYRDGKTVAIIYNEFINSFNNYITRGVSNELERYGYRLVVLHDDEIIAQDDKNVKQIQAMGADALIFTPVSDEKQEAILELAEKKFPMIQLFQTAYSNIDTIQFNDELGT</sequence>
<dbReference type="PROSITE" id="PS50932">
    <property type="entry name" value="HTH_LACI_2"/>
    <property type="match status" value="1"/>
</dbReference>
<dbReference type="CDD" id="cd01392">
    <property type="entry name" value="HTH_LacI"/>
    <property type="match status" value="1"/>
</dbReference>
<proteinExistence type="predicted"/>
<feature type="domain" description="HTH lacI-type" evidence="4">
    <location>
        <begin position="2"/>
        <end position="53"/>
    </location>
</feature>
<name>K1SS08_9ZZZZ</name>
<evidence type="ECO:0000256" key="3">
    <source>
        <dbReference type="ARBA" id="ARBA00023163"/>
    </source>
</evidence>
<dbReference type="EMBL" id="AJWZ01006229">
    <property type="protein sequence ID" value="EKC60378.1"/>
    <property type="molecule type" value="Genomic_DNA"/>
</dbReference>
<keyword evidence="3" id="KW-0804">Transcription</keyword>
<dbReference type="Pfam" id="PF00356">
    <property type="entry name" value="LacI"/>
    <property type="match status" value="1"/>
</dbReference>
<evidence type="ECO:0000256" key="2">
    <source>
        <dbReference type="ARBA" id="ARBA00023125"/>
    </source>
</evidence>
<dbReference type="AlphaFoldDB" id="K1SS08"/>
<feature type="non-terminal residue" evidence="5">
    <location>
        <position position="162"/>
    </location>
</feature>
<keyword evidence="2" id="KW-0238">DNA-binding</keyword>
<dbReference type="SUPFAM" id="SSF53822">
    <property type="entry name" value="Periplasmic binding protein-like I"/>
    <property type="match status" value="1"/>
</dbReference>
<evidence type="ECO:0000313" key="5">
    <source>
        <dbReference type="EMBL" id="EKC60378.1"/>
    </source>
</evidence>
<dbReference type="SMART" id="SM00354">
    <property type="entry name" value="HTH_LACI"/>
    <property type="match status" value="1"/>
</dbReference>
<evidence type="ECO:0000259" key="4">
    <source>
        <dbReference type="PROSITE" id="PS50932"/>
    </source>
</evidence>
<protein>
    <submittedName>
        <fullName evidence="5">Transcriptional regulator, LacI family</fullName>
    </submittedName>
</protein>
<evidence type="ECO:0000256" key="1">
    <source>
        <dbReference type="ARBA" id="ARBA00023015"/>
    </source>
</evidence>
<keyword evidence="1" id="KW-0805">Transcription regulation</keyword>
<dbReference type="SUPFAM" id="SSF47413">
    <property type="entry name" value="lambda repressor-like DNA-binding domains"/>
    <property type="match status" value="1"/>
</dbReference>
<organism evidence="5">
    <name type="scientific">human gut metagenome</name>
    <dbReference type="NCBI Taxonomy" id="408170"/>
    <lineage>
        <taxon>unclassified sequences</taxon>
        <taxon>metagenomes</taxon>
        <taxon>organismal metagenomes</taxon>
    </lineage>
</organism>
<dbReference type="PANTHER" id="PTHR30146">
    <property type="entry name" value="LACI-RELATED TRANSCRIPTIONAL REPRESSOR"/>
    <property type="match status" value="1"/>
</dbReference>
<dbReference type="Gene3D" id="1.10.260.40">
    <property type="entry name" value="lambda repressor-like DNA-binding domains"/>
    <property type="match status" value="1"/>
</dbReference>
<gene>
    <name evidence="5" type="ORF">OBE_09008</name>
</gene>
<dbReference type="Gene3D" id="3.40.50.2300">
    <property type="match status" value="1"/>
</dbReference>
<dbReference type="Pfam" id="PF00532">
    <property type="entry name" value="Peripla_BP_1"/>
    <property type="match status" value="1"/>
</dbReference>
<reference evidence="5" key="1">
    <citation type="journal article" date="2013" name="Environ. Microbiol.">
        <title>Microbiota from the distal guts of lean and obese adolescents exhibit partial functional redundancy besides clear differences in community structure.</title>
        <authorList>
            <person name="Ferrer M."/>
            <person name="Ruiz A."/>
            <person name="Lanza F."/>
            <person name="Haange S.B."/>
            <person name="Oberbach A."/>
            <person name="Till H."/>
            <person name="Bargiela R."/>
            <person name="Campoy C."/>
            <person name="Segura M.T."/>
            <person name="Richter M."/>
            <person name="von Bergen M."/>
            <person name="Seifert J."/>
            <person name="Suarez A."/>
        </authorList>
    </citation>
    <scope>NUCLEOTIDE SEQUENCE</scope>
</reference>
<dbReference type="GO" id="GO:0000976">
    <property type="term" value="F:transcription cis-regulatory region binding"/>
    <property type="evidence" value="ECO:0007669"/>
    <property type="project" value="TreeGrafter"/>
</dbReference>
<dbReference type="InterPro" id="IPR010982">
    <property type="entry name" value="Lambda_DNA-bd_dom_sf"/>
</dbReference>
<dbReference type="GO" id="GO:0003700">
    <property type="term" value="F:DNA-binding transcription factor activity"/>
    <property type="evidence" value="ECO:0007669"/>
    <property type="project" value="TreeGrafter"/>
</dbReference>
<dbReference type="PANTHER" id="PTHR30146:SF109">
    <property type="entry name" value="HTH-TYPE TRANSCRIPTIONAL REGULATOR GALS"/>
    <property type="match status" value="1"/>
</dbReference>
<dbReference type="InterPro" id="IPR001761">
    <property type="entry name" value="Peripla_BP/Lac1_sug-bd_dom"/>
</dbReference>
<dbReference type="InterPro" id="IPR000843">
    <property type="entry name" value="HTH_LacI"/>
</dbReference>